<gene>
    <name evidence="2" type="ORF">ABE28_017695</name>
</gene>
<dbReference type="EMBL" id="CP017080">
    <property type="protein sequence ID" value="AOH56201.1"/>
    <property type="molecule type" value="Genomic_DNA"/>
</dbReference>
<protein>
    <recommendedName>
        <fullName evidence="1">MEDS domain-containing protein</fullName>
    </recommendedName>
</protein>
<sequence length="179" mass="20660">MMKNIEQSGGSHILYCFNELEAYIENETAFIMEGIEQGDHILVVENDRIYPFVHKKLQRQLNEEQLEHVHVINNFDFYCFYGDFSPITLVKYFLENIKAYSAANQFIRAWGHVEWGQDDHVCAAIGEYEKGVGQLITERNLISVCAYDDCRLTAELKDNLIEHHEILITDGEVTILANG</sequence>
<keyword evidence="3" id="KW-1185">Reference proteome</keyword>
<dbReference type="Proteomes" id="UP000077926">
    <property type="component" value="Chromosome"/>
</dbReference>
<dbReference type="Pfam" id="PF14417">
    <property type="entry name" value="MEDS"/>
    <property type="match status" value="1"/>
</dbReference>
<name>A0A1B3XSL2_9BACI</name>
<proteinExistence type="predicted"/>
<evidence type="ECO:0000259" key="1">
    <source>
        <dbReference type="Pfam" id="PF14417"/>
    </source>
</evidence>
<accession>A0A1B3XSL2</accession>
<organism evidence="2 3">
    <name type="scientific">Peribacillus muralis</name>
    <dbReference type="NCBI Taxonomy" id="264697"/>
    <lineage>
        <taxon>Bacteria</taxon>
        <taxon>Bacillati</taxon>
        <taxon>Bacillota</taxon>
        <taxon>Bacilli</taxon>
        <taxon>Bacillales</taxon>
        <taxon>Bacillaceae</taxon>
        <taxon>Peribacillus</taxon>
    </lineage>
</organism>
<dbReference type="KEGG" id="bmur:ABE28_017695"/>
<evidence type="ECO:0000313" key="2">
    <source>
        <dbReference type="EMBL" id="AOH56201.1"/>
    </source>
</evidence>
<dbReference type="AlphaFoldDB" id="A0A1B3XSL2"/>
<reference evidence="2 3" key="1">
    <citation type="submission" date="2016-08" db="EMBL/GenBank/DDBJ databases">
        <title>Complete genome sequence of Bacillus muralis G25-68, a strain with toxicity to nematodes.</title>
        <authorList>
            <person name="Zheng Z."/>
        </authorList>
    </citation>
    <scope>NUCLEOTIDE SEQUENCE [LARGE SCALE GENOMIC DNA]</scope>
    <source>
        <strain evidence="2 3">G25-68</strain>
    </source>
</reference>
<feature type="domain" description="MEDS" evidence="1">
    <location>
        <begin position="12"/>
        <end position="164"/>
    </location>
</feature>
<dbReference type="InterPro" id="IPR025847">
    <property type="entry name" value="MEDS_domain"/>
</dbReference>
<evidence type="ECO:0000313" key="3">
    <source>
        <dbReference type="Proteomes" id="UP000077926"/>
    </source>
</evidence>